<dbReference type="Pfam" id="PF13131">
    <property type="entry name" value="DUF3951"/>
    <property type="match status" value="1"/>
</dbReference>
<dbReference type="InterPro" id="IPR025028">
    <property type="entry name" value="DUF3951"/>
</dbReference>
<protein>
    <recommendedName>
        <fullName evidence="5">DUF3951 domain-containing protein</fullName>
    </recommendedName>
</protein>
<evidence type="ECO:0000256" key="2">
    <source>
        <dbReference type="SAM" id="Phobius"/>
    </source>
</evidence>
<dbReference type="Proteomes" id="UP001519287">
    <property type="component" value="Unassembled WGS sequence"/>
</dbReference>
<evidence type="ECO:0008006" key="5">
    <source>
        <dbReference type="Google" id="ProtNLM"/>
    </source>
</evidence>
<feature type="transmembrane region" description="Helical" evidence="2">
    <location>
        <begin position="6"/>
        <end position="28"/>
    </location>
</feature>
<evidence type="ECO:0000313" key="3">
    <source>
        <dbReference type="EMBL" id="MBP1990035.1"/>
    </source>
</evidence>
<sequence length="73" mass="8435">MDFSSIVLLSLILPVFVLIIYIMAKAIISNRIPDSRYNPFDNITGQTTVIFQEQKEEKEEDDEQGDDINKNEK</sequence>
<dbReference type="EMBL" id="JAGGLB010000003">
    <property type="protein sequence ID" value="MBP1990035.1"/>
    <property type="molecule type" value="Genomic_DNA"/>
</dbReference>
<organism evidence="3 4">
    <name type="scientific">Paenibacillus eucommiae</name>
    <dbReference type="NCBI Taxonomy" id="1355755"/>
    <lineage>
        <taxon>Bacteria</taxon>
        <taxon>Bacillati</taxon>
        <taxon>Bacillota</taxon>
        <taxon>Bacilli</taxon>
        <taxon>Bacillales</taxon>
        <taxon>Paenibacillaceae</taxon>
        <taxon>Paenibacillus</taxon>
    </lineage>
</organism>
<keyword evidence="4" id="KW-1185">Reference proteome</keyword>
<name>A0ABS4IR70_9BACL</name>
<feature type="region of interest" description="Disordered" evidence="1">
    <location>
        <begin position="53"/>
        <end position="73"/>
    </location>
</feature>
<keyword evidence="2" id="KW-0812">Transmembrane</keyword>
<evidence type="ECO:0000256" key="1">
    <source>
        <dbReference type="SAM" id="MobiDB-lite"/>
    </source>
</evidence>
<reference evidence="3 4" key="1">
    <citation type="submission" date="2021-03" db="EMBL/GenBank/DDBJ databases">
        <title>Genomic Encyclopedia of Type Strains, Phase IV (KMG-IV): sequencing the most valuable type-strain genomes for metagenomic binning, comparative biology and taxonomic classification.</title>
        <authorList>
            <person name="Goeker M."/>
        </authorList>
    </citation>
    <scope>NUCLEOTIDE SEQUENCE [LARGE SCALE GENOMIC DNA]</scope>
    <source>
        <strain evidence="3 4">DSM 26048</strain>
    </source>
</reference>
<proteinExistence type="predicted"/>
<keyword evidence="2" id="KW-1133">Transmembrane helix</keyword>
<gene>
    <name evidence="3" type="ORF">J2Z66_001633</name>
</gene>
<dbReference type="RefSeq" id="WP_209970792.1">
    <property type="nucleotide sequence ID" value="NZ_JAGGLB010000003.1"/>
</dbReference>
<accession>A0ABS4IR70</accession>
<keyword evidence="2" id="KW-0472">Membrane</keyword>
<comment type="caution">
    <text evidence="3">The sequence shown here is derived from an EMBL/GenBank/DDBJ whole genome shotgun (WGS) entry which is preliminary data.</text>
</comment>
<evidence type="ECO:0000313" key="4">
    <source>
        <dbReference type="Proteomes" id="UP001519287"/>
    </source>
</evidence>